<evidence type="ECO:0000256" key="8">
    <source>
        <dbReference type="ARBA" id="ARBA00022827"/>
    </source>
</evidence>
<dbReference type="GO" id="GO:0002098">
    <property type="term" value="P:tRNA wobble uridine modification"/>
    <property type="evidence" value="ECO:0007669"/>
    <property type="project" value="TreeGrafter"/>
</dbReference>
<dbReference type="GO" id="GO:0050660">
    <property type="term" value="F:flavin adenine dinucleotide binding"/>
    <property type="evidence" value="ECO:0007669"/>
    <property type="project" value="UniProtKB-UniRule"/>
</dbReference>
<keyword evidence="9 11" id="KW-0521">NADP</keyword>
<dbReference type="PANTHER" id="PTHR11806:SF2">
    <property type="entry name" value="METHYLENETETRAHYDROFOLATE--TRNA-(URACIL-5-)-METHYLTRANSFERASE TRMFO"/>
    <property type="match status" value="1"/>
</dbReference>
<evidence type="ECO:0000256" key="4">
    <source>
        <dbReference type="ARBA" id="ARBA00022603"/>
    </source>
</evidence>
<comment type="function">
    <text evidence="11">Catalyzes the folate-dependent formation of 5-methyl-uridine at position 54 (M-5-U54) in all tRNAs.</text>
</comment>
<dbReference type="PROSITE" id="PS01281">
    <property type="entry name" value="GIDA_2"/>
    <property type="match status" value="1"/>
</dbReference>
<proteinExistence type="inferred from homology"/>
<accession>A0A0B9ACV3</accession>
<dbReference type="SUPFAM" id="SSF51905">
    <property type="entry name" value="FAD/NAD(P)-binding domain"/>
    <property type="match status" value="1"/>
</dbReference>
<dbReference type="GO" id="GO:0005829">
    <property type="term" value="C:cytosol"/>
    <property type="evidence" value="ECO:0007669"/>
    <property type="project" value="TreeGrafter"/>
</dbReference>
<dbReference type="AlphaFoldDB" id="A0A0B9ACV3"/>
<keyword evidence="8 11" id="KW-0274">FAD</keyword>
<comment type="function">
    <text evidence="2">NAD-binding protein involved in the addition of a carboxymethylaminomethyl (cmnm) group at the wobble position (U34) of certain tRNAs, forming tRNA-cmnm(5)s(2)U34.</text>
</comment>
<organism evidence="13 14">
    <name type="scientific">Novosphingobium subterraneum</name>
    <dbReference type="NCBI Taxonomy" id="48936"/>
    <lineage>
        <taxon>Bacteria</taxon>
        <taxon>Pseudomonadati</taxon>
        <taxon>Pseudomonadota</taxon>
        <taxon>Alphaproteobacteria</taxon>
        <taxon>Sphingomonadales</taxon>
        <taxon>Sphingomonadaceae</taxon>
        <taxon>Novosphingobium</taxon>
    </lineage>
</organism>
<comment type="similarity">
    <text evidence="11">Belongs to the MnmG family. TrmFO subfamily.</text>
</comment>
<dbReference type="EC" id="2.1.1.74" evidence="11"/>
<evidence type="ECO:0000256" key="5">
    <source>
        <dbReference type="ARBA" id="ARBA00022630"/>
    </source>
</evidence>
<evidence type="ECO:0000256" key="2">
    <source>
        <dbReference type="ARBA" id="ARBA00003717"/>
    </source>
</evidence>
<evidence type="ECO:0000256" key="1">
    <source>
        <dbReference type="ARBA" id="ARBA00001974"/>
    </source>
</evidence>
<dbReference type="Gene3D" id="3.50.50.60">
    <property type="entry name" value="FAD/NAD(P)-binding domain"/>
    <property type="match status" value="2"/>
</dbReference>
<comment type="caution">
    <text evidence="13">The sequence shown here is derived from an EMBL/GenBank/DDBJ whole genome shotgun (WGS) entry which is preliminary data.</text>
</comment>
<dbReference type="STRING" id="48936.NJ75_01112"/>
<dbReference type="PATRIC" id="fig|48936.3.peg.1120"/>
<keyword evidence="6 11" id="KW-0808">Transferase</keyword>
<comment type="catalytic activity">
    <reaction evidence="11">
        <text>uridine(54) in tRNA + (6R)-5,10-methylene-5,6,7,8-tetrahydrofolate + NADH + H(+) = 5-methyluridine(54) in tRNA + (6S)-5,6,7,8-tetrahydrofolate + NAD(+)</text>
        <dbReference type="Rhea" id="RHEA:16873"/>
        <dbReference type="Rhea" id="RHEA-COMP:10167"/>
        <dbReference type="Rhea" id="RHEA-COMP:10193"/>
        <dbReference type="ChEBI" id="CHEBI:15378"/>
        <dbReference type="ChEBI" id="CHEBI:15636"/>
        <dbReference type="ChEBI" id="CHEBI:57453"/>
        <dbReference type="ChEBI" id="CHEBI:57540"/>
        <dbReference type="ChEBI" id="CHEBI:57945"/>
        <dbReference type="ChEBI" id="CHEBI:65315"/>
        <dbReference type="ChEBI" id="CHEBI:74447"/>
        <dbReference type="EC" id="2.1.1.74"/>
    </reaction>
</comment>
<dbReference type="NCBIfam" id="TIGR00137">
    <property type="entry name" value="gid_trmFO"/>
    <property type="match status" value="1"/>
</dbReference>
<keyword evidence="3 11" id="KW-0963">Cytoplasm</keyword>
<name>A0A0B9ACV3_9SPHN</name>
<keyword evidence="5 11" id="KW-0285">Flavoprotein</keyword>
<dbReference type="HAMAP" id="MF_01037">
    <property type="entry name" value="TrmFO"/>
    <property type="match status" value="1"/>
</dbReference>
<evidence type="ECO:0000256" key="11">
    <source>
        <dbReference type="HAMAP-Rule" id="MF_01037"/>
    </source>
</evidence>
<evidence type="ECO:0000256" key="6">
    <source>
        <dbReference type="ARBA" id="ARBA00022679"/>
    </source>
</evidence>
<reference evidence="13 14" key="1">
    <citation type="submission" date="2014-10" db="EMBL/GenBank/DDBJ databases">
        <title>Draft genome sequence of Novosphingobium subterraneum DSM 12447.</title>
        <authorList>
            <person name="Gan H.M."/>
            <person name="Gan H.Y."/>
            <person name="Savka M.A."/>
        </authorList>
    </citation>
    <scope>NUCLEOTIDE SEQUENCE [LARGE SCALE GENOMIC DNA]</scope>
    <source>
        <strain evidence="13 14">DSM 12447</strain>
    </source>
</reference>
<evidence type="ECO:0000313" key="13">
    <source>
        <dbReference type="EMBL" id="KHS48442.1"/>
    </source>
</evidence>
<feature type="binding site" evidence="11">
    <location>
        <begin position="148"/>
        <end position="153"/>
    </location>
    <ligand>
        <name>FAD</name>
        <dbReference type="ChEBI" id="CHEBI:57692"/>
    </ligand>
</feature>
<keyword evidence="7 11" id="KW-0819">tRNA processing</keyword>
<comment type="cofactor">
    <cofactor evidence="1 11">
        <name>FAD</name>
        <dbReference type="ChEBI" id="CHEBI:57692"/>
    </cofactor>
</comment>
<protein>
    <recommendedName>
        <fullName evidence="11">Methylenetetrahydrofolate--tRNA-(uracil-5-)-methyltransferase TrmFO</fullName>
        <ecNumber evidence="11">2.1.1.74</ecNumber>
    </recommendedName>
    <alternativeName>
        <fullName evidence="11">Folate-dependent tRNA (uracil-5-)-methyltransferase</fullName>
    </alternativeName>
    <alternativeName>
        <fullName evidence="11">Folate-dependent tRNA(M-5-U54)-methyltransferase</fullName>
    </alternativeName>
</protein>
<evidence type="ECO:0000259" key="12">
    <source>
        <dbReference type="Pfam" id="PF01134"/>
    </source>
</evidence>
<evidence type="ECO:0000256" key="7">
    <source>
        <dbReference type="ARBA" id="ARBA00022694"/>
    </source>
</evidence>
<dbReference type="Pfam" id="PF01134">
    <property type="entry name" value="GIDA"/>
    <property type="match status" value="1"/>
</dbReference>
<dbReference type="NCBIfam" id="NF003739">
    <property type="entry name" value="PRK05335.1"/>
    <property type="match status" value="1"/>
</dbReference>
<comment type="subcellular location">
    <subcellularLocation>
        <location evidence="11">Cytoplasm</location>
    </subcellularLocation>
</comment>
<dbReference type="InterPro" id="IPR036188">
    <property type="entry name" value="FAD/NAD-bd_sf"/>
</dbReference>
<keyword evidence="10 11" id="KW-0520">NAD</keyword>
<dbReference type="InterPro" id="IPR002218">
    <property type="entry name" value="MnmG-rel"/>
</dbReference>
<dbReference type="GO" id="GO:0047151">
    <property type="term" value="F:tRNA (uracil(54)-C5)-methyltransferase activity, 5,10-methylenetetrahydrofolate-dependent"/>
    <property type="evidence" value="ECO:0007669"/>
    <property type="project" value="UniProtKB-UniRule"/>
</dbReference>
<dbReference type="InterPro" id="IPR040131">
    <property type="entry name" value="MnmG_N"/>
</dbReference>
<comment type="catalytic activity">
    <reaction evidence="11">
        <text>uridine(54) in tRNA + (6R)-5,10-methylene-5,6,7,8-tetrahydrofolate + NADPH + H(+) = 5-methyluridine(54) in tRNA + (6S)-5,6,7,8-tetrahydrofolate + NADP(+)</text>
        <dbReference type="Rhea" id="RHEA:62372"/>
        <dbReference type="Rhea" id="RHEA-COMP:10167"/>
        <dbReference type="Rhea" id="RHEA-COMP:10193"/>
        <dbReference type="ChEBI" id="CHEBI:15378"/>
        <dbReference type="ChEBI" id="CHEBI:15636"/>
        <dbReference type="ChEBI" id="CHEBI:57453"/>
        <dbReference type="ChEBI" id="CHEBI:57783"/>
        <dbReference type="ChEBI" id="CHEBI:58349"/>
        <dbReference type="ChEBI" id="CHEBI:65315"/>
        <dbReference type="ChEBI" id="CHEBI:74447"/>
        <dbReference type="EC" id="2.1.1.74"/>
    </reaction>
</comment>
<evidence type="ECO:0000313" key="14">
    <source>
        <dbReference type="Proteomes" id="UP000031338"/>
    </source>
</evidence>
<dbReference type="GO" id="GO:0030488">
    <property type="term" value="P:tRNA methylation"/>
    <property type="evidence" value="ECO:0007669"/>
    <property type="project" value="TreeGrafter"/>
</dbReference>
<gene>
    <name evidence="11" type="primary">trmFO</name>
    <name evidence="13" type="ORF">NJ75_01112</name>
</gene>
<dbReference type="InterPro" id="IPR020595">
    <property type="entry name" value="MnmG-rel_CS"/>
</dbReference>
<evidence type="ECO:0000256" key="9">
    <source>
        <dbReference type="ARBA" id="ARBA00022857"/>
    </source>
</evidence>
<feature type="domain" description="MnmG N-terminal" evidence="12">
    <location>
        <begin position="143"/>
        <end position="526"/>
    </location>
</feature>
<keyword evidence="14" id="KW-1185">Reference proteome</keyword>
<sequence length="594" mass="64370">MTDTTATALSNPERLAQIQRYRGDVARKEGCSTTGEVHFQHHVANRAQRHDQSQQVGAARGMMRPGICSEQGNARAFPEYQPKAGHLPLCGKPVTRSGDQTGDQPGPFLDQCASRHPASSPFALRTLLPQRRGNAKGKPMTHQVHIIGGGMAGSEAAWQLARRGVRVRLSEMRGSGDTTPAHNGDGLAELVCSNSFRSDDDEKNAVGLLHYEMRQCDSLLMAAAAKARVPAGSALAVDRDVFSAEVEAALRAQPTLEIARERIDSLPGEGLTIVATGPLTSPSLAESIGGTTGADSLAFFDAIAPIVYRDSIDMDVAWMASRWDKGAEASLALGGDGRDYINCPMTKPQYLAFREELLAGEKTEFKEWEANTPYFDGCMPIEVMAARGEETLRFGPMKPVGLDNPHWATAEHPNGRWPYAVVQLRQDNKLGTLWNMVGFQTKLKHAEQVRVFRTIPGLENAEFARLGGLHRNTFLNSPTLLDRQLRLKSAPHIRFAGQITGCEGYVESGSVGMLAGLMTAAQIAGRAWTPPPQTTALGALLSHITGDADAESFQPMNVNFGLFPPLHDVKKKARKEAYTERAKADMAGWLGSLA</sequence>
<evidence type="ECO:0000256" key="3">
    <source>
        <dbReference type="ARBA" id="ARBA00022490"/>
    </source>
</evidence>
<dbReference type="Proteomes" id="UP000031338">
    <property type="component" value="Unassembled WGS sequence"/>
</dbReference>
<dbReference type="PANTHER" id="PTHR11806">
    <property type="entry name" value="GLUCOSE INHIBITED DIVISION PROTEIN A"/>
    <property type="match status" value="1"/>
</dbReference>
<keyword evidence="4 11" id="KW-0489">Methyltransferase</keyword>
<evidence type="ECO:0000256" key="10">
    <source>
        <dbReference type="ARBA" id="ARBA00023027"/>
    </source>
</evidence>
<dbReference type="InterPro" id="IPR004417">
    <property type="entry name" value="TrmFO"/>
</dbReference>
<dbReference type="EMBL" id="JRVC01000004">
    <property type="protein sequence ID" value="KHS48442.1"/>
    <property type="molecule type" value="Genomic_DNA"/>
</dbReference>